<protein>
    <recommendedName>
        <fullName evidence="2">Membrane iron-sulfur containing protein FtrD-like domain-containing protein</fullName>
    </recommendedName>
</protein>
<name>F1TA18_9FIRM</name>
<dbReference type="AlphaFoldDB" id="F1TA18"/>
<organism evidence="3 4">
    <name type="scientific">Ruminiclostridium papyrosolvens DSM 2782</name>
    <dbReference type="NCBI Taxonomy" id="588581"/>
    <lineage>
        <taxon>Bacteria</taxon>
        <taxon>Bacillati</taxon>
        <taxon>Bacillota</taxon>
        <taxon>Clostridia</taxon>
        <taxon>Eubacteriales</taxon>
        <taxon>Oscillospiraceae</taxon>
        <taxon>Ruminiclostridium</taxon>
    </lineage>
</organism>
<keyword evidence="4" id="KW-1185">Reference proteome</keyword>
<dbReference type="Pfam" id="PF10080">
    <property type="entry name" value="FtrD-like"/>
    <property type="match status" value="1"/>
</dbReference>
<dbReference type="EMBL" id="ACXX02000003">
    <property type="protein sequence ID" value="EGD48760.1"/>
    <property type="molecule type" value="Genomic_DNA"/>
</dbReference>
<reference evidence="3" key="2">
    <citation type="submission" date="2011-01" db="EMBL/GenBank/DDBJ databases">
        <title>The Non-contiguous Finished genome of Clostridium papyrosolvens.</title>
        <authorList>
            <person name="Lucas S."/>
            <person name="Copeland A."/>
            <person name="Lapidus A."/>
            <person name="Cheng J.-F."/>
            <person name="Goodwin L."/>
            <person name="Pitluck S."/>
            <person name="Misra M."/>
            <person name="Chertkov O."/>
            <person name="Detter J.C."/>
            <person name="Han C."/>
            <person name="Tapia R."/>
            <person name="Land M."/>
            <person name="Hauser L."/>
            <person name="Kyrpides N."/>
            <person name="Ivanova N."/>
            <person name="Pagani I."/>
            <person name="Mouttaki H."/>
            <person name="He Z."/>
            <person name="Zhou J."/>
            <person name="Hemme C.L."/>
            <person name="Woyke T."/>
        </authorList>
    </citation>
    <scope>NUCLEOTIDE SEQUENCE [LARGE SCALE GENOMIC DNA]</scope>
    <source>
        <strain evidence="3">DSM 2782</strain>
    </source>
</reference>
<evidence type="ECO:0000259" key="2">
    <source>
        <dbReference type="Pfam" id="PF10080"/>
    </source>
</evidence>
<dbReference type="Proteomes" id="UP000003860">
    <property type="component" value="Unassembled WGS sequence"/>
</dbReference>
<dbReference type="OrthoDB" id="9792533at2"/>
<dbReference type="eggNOG" id="COG4393">
    <property type="taxonomic scope" value="Bacteria"/>
</dbReference>
<reference evidence="3" key="1">
    <citation type="submission" date="2009-07" db="EMBL/GenBank/DDBJ databases">
        <authorList>
            <consortium name="US DOE Joint Genome Institute (JGI-PGF)"/>
            <person name="Lucas S."/>
            <person name="Copeland A."/>
            <person name="Lapidus A."/>
            <person name="Glavina del Rio T."/>
            <person name="Tice H."/>
            <person name="Bruce D."/>
            <person name="Goodwin L."/>
            <person name="Pitluck S."/>
            <person name="Larimer F."/>
            <person name="Land M.L."/>
            <person name="Mouttaki H."/>
            <person name="He Z."/>
            <person name="Zhou J."/>
            <person name="Hemme C.L."/>
        </authorList>
    </citation>
    <scope>NUCLEOTIDE SEQUENCE</scope>
    <source>
        <strain evidence="3">DSM 2782</strain>
    </source>
</reference>
<sequence length="160" mass="17834">MKNSYKLNFIIFGVIIVVLAGILTLKLVGNASQNTVTVADIVIPKSQITDKVTFYPIKAGKTNMEVLAVKASDGTIRTAFNTCQVCKGSPRAYYKQEGDVIVCQNCGNRFSMDMIEQQRGGCNPIPIYKENKKEDAENITIPKDFIQNNKSLFTDNWKTE</sequence>
<dbReference type="RefSeq" id="WP_004617998.1">
    <property type="nucleotide sequence ID" value="NZ_ACXX02000003.1"/>
</dbReference>
<evidence type="ECO:0000256" key="1">
    <source>
        <dbReference type="SAM" id="Phobius"/>
    </source>
</evidence>
<comment type="caution">
    <text evidence="3">The sequence shown here is derived from an EMBL/GenBank/DDBJ whole genome shotgun (WGS) entry which is preliminary data.</text>
</comment>
<feature type="domain" description="Membrane iron-sulfur containing protein FtrD-like" evidence="2">
    <location>
        <begin position="50"/>
        <end position="153"/>
    </location>
</feature>
<proteinExistence type="predicted"/>
<keyword evidence="1" id="KW-1133">Transmembrane helix</keyword>
<feature type="transmembrane region" description="Helical" evidence="1">
    <location>
        <begin position="7"/>
        <end position="28"/>
    </location>
</feature>
<dbReference type="STRING" id="588581.Cpap_3184"/>
<evidence type="ECO:0000313" key="3">
    <source>
        <dbReference type="EMBL" id="EGD48760.1"/>
    </source>
</evidence>
<gene>
    <name evidence="3" type="ORF">Cpap_3184</name>
</gene>
<dbReference type="InterPro" id="IPR018758">
    <property type="entry name" value="FtrD-like"/>
</dbReference>
<keyword evidence="1" id="KW-0812">Transmembrane</keyword>
<evidence type="ECO:0000313" key="4">
    <source>
        <dbReference type="Proteomes" id="UP000003860"/>
    </source>
</evidence>
<accession>F1TA18</accession>
<keyword evidence="1" id="KW-0472">Membrane</keyword>